<dbReference type="PANTHER" id="PTHR10900">
    <property type="entry name" value="PERIOSTIN-RELATED"/>
    <property type="match status" value="1"/>
</dbReference>
<reference evidence="4" key="3">
    <citation type="submission" date="2024-01" db="EMBL/GenBank/DDBJ databases">
        <authorList>
            <person name="De La Cruz K.F."/>
            <person name="Townsend E.C."/>
            <person name="Salamzade R."/>
            <person name="Kalan L.R."/>
        </authorList>
    </citation>
    <scope>NUCLEOTIDE SEQUENCE</scope>
    <source>
        <strain evidence="4">LK2569</strain>
    </source>
</reference>
<organism evidence="5 6">
    <name type="scientific">Corynebacterium xerosis</name>
    <dbReference type="NCBI Taxonomy" id="1725"/>
    <lineage>
        <taxon>Bacteria</taxon>
        <taxon>Bacillati</taxon>
        <taxon>Actinomycetota</taxon>
        <taxon>Actinomycetes</taxon>
        <taxon>Mycobacteriales</taxon>
        <taxon>Corynebacteriaceae</taxon>
        <taxon>Corynebacterium</taxon>
    </lineage>
</organism>
<comment type="caution">
    <text evidence="5">The sequence shown here is derived from an EMBL/GenBank/DDBJ whole genome shotgun (WGS) entry which is preliminary data.</text>
</comment>
<feature type="signal peptide" evidence="2">
    <location>
        <begin position="1"/>
        <end position="29"/>
    </location>
</feature>
<dbReference type="PANTHER" id="PTHR10900:SF77">
    <property type="entry name" value="FI19380P1"/>
    <property type="match status" value="1"/>
</dbReference>
<dbReference type="RefSeq" id="WP_168937751.1">
    <property type="nucleotide sequence ID" value="NZ_JABAGA010000003.1"/>
</dbReference>
<dbReference type="Pfam" id="PF02469">
    <property type="entry name" value="Fasciclin"/>
    <property type="match status" value="1"/>
</dbReference>
<dbReference type="EMBL" id="JAYWMA010000001">
    <property type="protein sequence ID" value="MEX3527682.1"/>
    <property type="molecule type" value="Genomic_DNA"/>
</dbReference>
<keyword evidence="2" id="KW-0732">Signal</keyword>
<sequence length="224" mass="22617">MRTSNRRTAGAAAMLAVAALTLVACGDDAATTENTDTTTATSTATSTTETTATETSAAGEGAPAGPGCQAYAEAHPDGPASLDAIADQNIVDAIQNIPELATLTSALTGGLNPDVNLAATLQDGEWTIFAPTEDAFAKVDAATLEALKTDADLLTAVLTYHVVDGQAGLDAVEGTHATVQGDEVEVTMDGETMMVNDSNISCGGIKTGNATVYLIDSVLLPPTE</sequence>
<dbReference type="SUPFAM" id="SSF82153">
    <property type="entry name" value="FAS1 domain"/>
    <property type="match status" value="1"/>
</dbReference>
<feature type="chain" id="PRO_5030961657" evidence="2">
    <location>
        <begin position="30"/>
        <end position="224"/>
    </location>
</feature>
<dbReference type="GO" id="GO:0030198">
    <property type="term" value="P:extracellular matrix organization"/>
    <property type="evidence" value="ECO:0007669"/>
    <property type="project" value="TreeGrafter"/>
</dbReference>
<proteinExistence type="predicted"/>
<dbReference type="SMART" id="SM00554">
    <property type="entry name" value="FAS1"/>
    <property type="match status" value="1"/>
</dbReference>
<evidence type="ECO:0000313" key="7">
    <source>
        <dbReference type="Proteomes" id="UP001558353"/>
    </source>
</evidence>
<dbReference type="AlphaFoldDB" id="A0A7X9SWF0"/>
<evidence type="ECO:0000256" key="1">
    <source>
        <dbReference type="SAM" id="MobiDB-lite"/>
    </source>
</evidence>
<name>A0A7X9SWF0_9CORY</name>
<dbReference type="GO" id="GO:0007155">
    <property type="term" value="P:cell adhesion"/>
    <property type="evidence" value="ECO:0007669"/>
    <property type="project" value="TreeGrafter"/>
</dbReference>
<dbReference type="EMBL" id="JABAGA010000003">
    <property type="protein sequence ID" value="NMF09293.1"/>
    <property type="molecule type" value="Genomic_DNA"/>
</dbReference>
<dbReference type="InterPro" id="IPR000782">
    <property type="entry name" value="FAS1_domain"/>
</dbReference>
<gene>
    <name evidence="5" type="ORF">HF852_06720</name>
    <name evidence="4" type="ORF">VVR64_01170</name>
</gene>
<dbReference type="Gene3D" id="2.30.180.10">
    <property type="entry name" value="FAS1 domain"/>
    <property type="match status" value="1"/>
</dbReference>
<reference evidence="4 7" key="2">
    <citation type="journal article" date="2024" name="Fungal Genet. Biol.">
        <title>The porcine skin microbiome exhibits broad fungal antagonism.</title>
        <authorList>
            <person name="De La Cruz K.F."/>
            <person name="Townsend E.C."/>
            <person name="Alex Cheong J.Z."/>
            <person name="Salamzade R."/>
            <person name="Liu A."/>
            <person name="Sandstrom S."/>
            <person name="Davila E."/>
            <person name="Huang L."/>
            <person name="Xu K.H."/>
            <person name="Wu S.Y."/>
            <person name="Meudt J.J."/>
            <person name="Shanmuganayagam D."/>
            <person name="Gibson A.L.F."/>
            <person name="Kalan L.R."/>
        </authorList>
    </citation>
    <scope>NUCLEOTIDE SEQUENCE [LARGE SCALE GENOMIC DNA]</scope>
    <source>
        <strain evidence="4 7">LK2569</strain>
    </source>
</reference>
<dbReference type="Proteomes" id="UP000589552">
    <property type="component" value="Unassembled WGS sequence"/>
</dbReference>
<evidence type="ECO:0000313" key="4">
    <source>
        <dbReference type="EMBL" id="MEX3527682.1"/>
    </source>
</evidence>
<dbReference type="InterPro" id="IPR036378">
    <property type="entry name" value="FAS1_dom_sf"/>
</dbReference>
<reference evidence="5 6" key="1">
    <citation type="submission" date="2020-04" db="EMBL/GenBank/DDBJ databases">
        <authorList>
            <person name="Hitch T.C.A."/>
            <person name="Wylensek D."/>
            <person name="Clavel T."/>
        </authorList>
    </citation>
    <scope>NUCLEOTIDE SEQUENCE [LARGE SCALE GENOMIC DNA]</scope>
    <source>
        <strain evidence="5 6">BL-383-APC-2I</strain>
    </source>
</reference>
<dbReference type="GO" id="GO:0031012">
    <property type="term" value="C:extracellular matrix"/>
    <property type="evidence" value="ECO:0007669"/>
    <property type="project" value="TreeGrafter"/>
</dbReference>
<dbReference type="GO" id="GO:0005615">
    <property type="term" value="C:extracellular space"/>
    <property type="evidence" value="ECO:0007669"/>
    <property type="project" value="TreeGrafter"/>
</dbReference>
<evidence type="ECO:0000256" key="2">
    <source>
        <dbReference type="SAM" id="SignalP"/>
    </source>
</evidence>
<protein>
    <submittedName>
        <fullName evidence="5">Fasciclin domain-containing protein</fullName>
    </submittedName>
</protein>
<dbReference type="PROSITE" id="PS50213">
    <property type="entry name" value="FAS1"/>
    <property type="match status" value="1"/>
</dbReference>
<dbReference type="Proteomes" id="UP001558353">
    <property type="component" value="Unassembled WGS sequence"/>
</dbReference>
<keyword evidence="7" id="KW-1185">Reference proteome</keyword>
<evidence type="ECO:0000313" key="5">
    <source>
        <dbReference type="EMBL" id="NMF09293.1"/>
    </source>
</evidence>
<evidence type="ECO:0000259" key="3">
    <source>
        <dbReference type="PROSITE" id="PS50213"/>
    </source>
</evidence>
<dbReference type="PROSITE" id="PS51257">
    <property type="entry name" value="PROKAR_LIPOPROTEIN"/>
    <property type="match status" value="1"/>
</dbReference>
<dbReference type="GO" id="GO:0050839">
    <property type="term" value="F:cell adhesion molecule binding"/>
    <property type="evidence" value="ECO:0007669"/>
    <property type="project" value="TreeGrafter"/>
</dbReference>
<feature type="region of interest" description="Disordered" evidence="1">
    <location>
        <begin position="31"/>
        <end position="76"/>
    </location>
</feature>
<accession>A0A7X9SWF0</accession>
<evidence type="ECO:0000313" key="6">
    <source>
        <dbReference type="Proteomes" id="UP000589552"/>
    </source>
</evidence>
<feature type="domain" description="FAS1" evidence="3">
    <location>
        <begin position="87"/>
        <end position="219"/>
    </location>
</feature>
<dbReference type="InterPro" id="IPR050904">
    <property type="entry name" value="Adhesion/Biosynth-related"/>
</dbReference>
<feature type="compositionally biased region" description="Low complexity" evidence="1">
    <location>
        <begin position="31"/>
        <end position="58"/>
    </location>
</feature>